<gene>
    <name evidence="10" type="ORF">SAMN04489726_7150</name>
</gene>
<evidence type="ECO:0000256" key="5">
    <source>
        <dbReference type="ARBA" id="ARBA00022676"/>
    </source>
</evidence>
<sequence>MTISARELLLERFRWIGGHADMWPLFRDGDAFKVVVRALIDPFRDAGVTAVCGIESRGFLLGGAVAMELGVGFVAVRKAAGMFPGEKLIGETEPDYCGLRHTLRIQRAALSPDDRVLLVDDWIETGSQALAVRELVAAAGAKLVGCAVLVDQMQSDSKAALGEFHALVTADELPDASMG</sequence>
<dbReference type="GO" id="GO:0006166">
    <property type="term" value="P:purine ribonucleoside salvage"/>
    <property type="evidence" value="ECO:0007669"/>
    <property type="project" value="UniProtKB-KW"/>
</dbReference>
<organism evidence="10 11">
    <name type="scientific">Allokutzneria albata</name>
    <name type="common">Kibdelosporangium albatum</name>
    <dbReference type="NCBI Taxonomy" id="211114"/>
    <lineage>
        <taxon>Bacteria</taxon>
        <taxon>Bacillati</taxon>
        <taxon>Actinomycetota</taxon>
        <taxon>Actinomycetes</taxon>
        <taxon>Pseudonocardiales</taxon>
        <taxon>Pseudonocardiaceae</taxon>
        <taxon>Allokutzneria</taxon>
    </lineage>
</organism>
<dbReference type="PANTHER" id="PTHR11776">
    <property type="entry name" value="ADENINE PHOSPHORIBOSYLTRANSFERASE"/>
    <property type="match status" value="1"/>
</dbReference>
<dbReference type="OrthoDB" id="7740853at2"/>
<proteinExistence type="inferred from homology"/>
<keyword evidence="4" id="KW-0963">Cytoplasm</keyword>
<comment type="similarity">
    <text evidence="2">Belongs to the purine/pyrimidine phosphoribosyltransferase family.</text>
</comment>
<dbReference type="SUPFAM" id="SSF53271">
    <property type="entry name" value="PRTase-like"/>
    <property type="match status" value="1"/>
</dbReference>
<dbReference type="Proteomes" id="UP000183376">
    <property type="component" value="Chromosome I"/>
</dbReference>
<evidence type="ECO:0000256" key="6">
    <source>
        <dbReference type="ARBA" id="ARBA00022679"/>
    </source>
</evidence>
<dbReference type="AlphaFoldDB" id="A0A1H0CCP2"/>
<feature type="domain" description="Phosphoribosyltransferase" evidence="9">
    <location>
        <begin position="46"/>
        <end position="155"/>
    </location>
</feature>
<dbReference type="CDD" id="cd06223">
    <property type="entry name" value="PRTases_typeI"/>
    <property type="match status" value="1"/>
</dbReference>
<accession>A0A1H0CCP2</accession>
<dbReference type="InterPro" id="IPR000836">
    <property type="entry name" value="PRTase_dom"/>
</dbReference>
<evidence type="ECO:0000313" key="11">
    <source>
        <dbReference type="Proteomes" id="UP000183376"/>
    </source>
</evidence>
<dbReference type="GO" id="GO:0003999">
    <property type="term" value="F:adenine phosphoribosyltransferase activity"/>
    <property type="evidence" value="ECO:0007669"/>
    <property type="project" value="TreeGrafter"/>
</dbReference>
<dbReference type="RefSeq" id="WP_030431062.1">
    <property type="nucleotide sequence ID" value="NZ_JOEF01000017.1"/>
</dbReference>
<comment type="subunit">
    <text evidence="3">Homodimer.</text>
</comment>
<keyword evidence="6 10" id="KW-0808">Transferase</keyword>
<dbReference type="Pfam" id="PF00156">
    <property type="entry name" value="Pribosyltran"/>
    <property type="match status" value="1"/>
</dbReference>
<keyword evidence="7" id="KW-0660">Purine salvage</keyword>
<evidence type="ECO:0000256" key="8">
    <source>
        <dbReference type="ARBA" id="ARBA00025704"/>
    </source>
</evidence>
<evidence type="ECO:0000259" key="9">
    <source>
        <dbReference type="Pfam" id="PF00156"/>
    </source>
</evidence>
<comment type="pathway">
    <text evidence="8">Purine metabolism.</text>
</comment>
<evidence type="ECO:0000256" key="7">
    <source>
        <dbReference type="ARBA" id="ARBA00022726"/>
    </source>
</evidence>
<dbReference type="EMBL" id="LT629701">
    <property type="protein sequence ID" value="SDN55655.1"/>
    <property type="molecule type" value="Genomic_DNA"/>
</dbReference>
<evidence type="ECO:0000256" key="1">
    <source>
        <dbReference type="ARBA" id="ARBA00004496"/>
    </source>
</evidence>
<keyword evidence="5 10" id="KW-0328">Glycosyltransferase</keyword>
<keyword evidence="11" id="KW-1185">Reference proteome</keyword>
<evidence type="ECO:0000256" key="2">
    <source>
        <dbReference type="ARBA" id="ARBA00008391"/>
    </source>
</evidence>
<reference evidence="10 11" key="1">
    <citation type="submission" date="2016-10" db="EMBL/GenBank/DDBJ databases">
        <authorList>
            <person name="de Groot N.N."/>
        </authorList>
    </citation>
    <scope>NUCLEOTIDE SEQUENCE [LARGE SCALE GENOMIC DNA]</scope>
    <source>
        <strain evidence="10 11">DSM 44149</strain>
    </source>
</reference>
<dbReference type="InterPro" id="IPR029057">
    <property type="entry name" value="PRTase-like"/>
</dbReference>
<dbReference type="InterPro" id="IPR050120">
    <property type="entry name" value="Adenine_PRTase"/>
</dbReference>
<dbReference type="PANTHER" id="PTHR11776:SF7">
    <property type="entry name" value="PHOSPHORIBOSYLTRANSFERASE DOMAIN-CONTAINING PROTEIN"/>
    <property type="match status" value="1"/>
</dbReference>
<evidence type="ECO:0000256" key="3">
    <source>
        <dbReference type="ARBA" id="ARBA00011738"/>
    </source>
</evidence>
<evidence type="ECO:0000256" key="4">
    <source>
        <dbReference type="ARBA" id="ARBA00022490"/>
    </source>
</evidence>
<dbReference type="STRING" id="211114.SAMN04489726_7150"/>
<evidence type="ECO:0000313" key="10">
    <source>
        <dbReference type="EMBL" id="SDN55655.1"/>
    </source>
</evidence>
<dbReference type="eggNOG" id="COG0503">
    <property type="taxonomic scope" value="Bacteria"/>
</dbReference>
<name>A0A1H0CCP2_ALLAB</name>
<dbReference type="GO" id="GO:0005737">
    <property type="term" value="C:cytoplasm"/>
    <property type="evidence" value="ECO:0007669"/>
    <property type="project" value="UniProtKB-SubCell"/>
</dbReference>
<protein>
    <submittedName>
        <fullName evidence="10">Adenine phosphoribosyltransferase</fullName>
    </submittedName>
</protein>
<dbReference type="Gene3D" id="3.40.50.2020">
    <property type="match status" value="1"/>
</dbReference>
<comment type="subcellular location">
    <subcellularLocation>
        <location evidence="1">Cytoplasm</location>
    </subcellularLocation>
</comment>